<keyword evidence="2 6" id="KW-0238">DNA-binding</keyword>
<dbReference type="InterPro" id="IPR039422">
    <property type="entry name" value="MarR/SlyA-like"/>
</dbReference>
<dbReference type="RefSeq" id="WP_141821733.1">
    <property type="nucleotide sequence ID" value="NZ_BAAAQC010000013.1"/>
</dbReference>
<protein>
    <submittedName>
        <fullName evidence="6">DNA-binding MarR family transcriptional regulator</fullName>
    </submittedName>
</protein>
<gene>
    <name evidence="6" type="ORF">FHX52_2002</name>
</gene>
<keyword evidence="3" id="KW-0804">Transcription</keyword>
<comment type="caution">
    <text evidence="6">The sequence shown here is derived from an EMBL/GenBank/DDBJ whole genome shotgun (WGS) entry which is preliminary data.</text>
</comment>
<feature type="domain" description="HTH marR-type" evidence="5">
    <location>
        <begin position="27"/>
        <end position="164"/>
    </location>
</feature>
<dbReference type="GO" id="GO:0003677">
    <property type="term" value="F:DNA binding"/>
    <property type="evidence" value="ECO:0007669"/>
    <property type="project" value="UniProtKB-KW"/>
</dbReference>
<dbReference type="SUPFAM" id="SSF46785">
    <property type="entry name" value="Winged helix' DNA-binding domain"/>
    <property type="match status" value="1"/>
</dbReference>
<keyword evidence="1" id="KW-0805">Transcription regulation</keyword>
<dbReference type="InterPro" id="IPR036388">
    <property type="entry name" value="WH-like_DNA-bd_sf"/>
</dbReference>
<dbReference type="Gene3D" id="1.10.10.10">
    <property type="entry name" value="Winged helix-like DNA-binding domain superfamily/Winged helix DNA-binding domain"/>
    <property type="match status" value="1"/>
</dbReference>
<accession>A0A543PXP4</accession>
<evidence type="ECO:0000313" key="6">
    <source>
        <dbReference type="EMBL" id="TQN48849.1"/>
    </source>
</evidence>
<dbReference type="OrthoDB" id="122135at2"/>
<dbReference type="AlphaFoldDB" id="A0A543PXP4"/>
<evidence type="ECO:0000256" key="3">
    <source>
        <dbReference type="ARBA" id="ARBA00023163"/>
    </source>
</evidence>
<organism evidence="6 7">
    <name type="scientific">Humibacillus xanthopallidus</name>
    <dbReference type="NCBI Taxonomy" id="412689"/>
    <lineage>
        <taxon>Bacteria</taxon>
        <taxon>Bacillati</taxon>
        <taxon>Actinomycetota</taxon>
        <taxon>Actinomycetes</taxon>
        <taxon>Micrococcales</taxon>
        <taxon>Intrasporangiaceae</taxon>
        <taxon>Humibacillus</taxon>
    </lineage>
</organism>
<dbReference type="PROSITE" id="PS01117">
    <property type="entry name" value="HTH_MARR_1"/>
    <property type="match status" value="1"/>
</dbReference>
<dbReference type="InterPro" id="IPR036390">
    <property type="entry name" value="WH_DNA-bd_sf"/>
</dbReference>
<dbReference type="GO" id="GO:0003700">
    <property type="term" value="F:DNA-binding transcription factor activity"/>
    <property type="evidence" value="ECO:0007669"/>
    <property type="project" value="InterPro"/>
</dbReference>
<reference evidence="6 7" key="1">
    <citation type="submission" date="2019-06" db="EMBL/GenBank/DDBJ databases">
        <title>Sequencing the genomes of 1000 actinobacteria strains.</title>
        <authorList>
            <person name="Klenk H.-P."/>
        </authorList>
    </citation>
    <scope>NUCLEOTIDE SEQUENCE [LARGE SCALE GENOMIC DNA]</scope>
    <source>
        <strain evidence="6 7">DSM 21776</strain>
    </source>
</reference>
<dbReference type="EMBL" id="VFQF01000001">
    <property type="protein sequence ID" value="TQN48849.1"/>
    <property type="molecule type" value="Genomic_DNA"/>
</dbReference>
<dbReference type="Proteomes" id="UP000320085">
    <property type="component" value="Unassembled WGS sequence"/>
</dbReference>
<dbReference type="Pfam" id="PF12802">
    <property type="entry name" value="MarR_2"/>
    <property type="match status" value="1"/>
</dbReference>
<dbReference type="PANTHER" id="PTHR33164:SF99">
    <property type="entry name" value="MARR FAMILY REGULATORY PROTEIN"/>
    <property type="match status" value="1"/>
</dbReference>
<proteinExistence type="predicted"/>
<feature type="compositionally biased region" description="Basic and acidic residues" evidence="4">
    <location>
        <begin position="18"/>
        <end position="29"/>
    </location>
</feature>
<dbReference type="PROSITE" id="PS50995">
    <property type="entry name" value="HTH_MARR_2"/>
    <property type="match status" value="1"/>
</dbReference>
<dbReference type="GO" id="GO:0006950">
    <property type="term" value="P:response to stress"/>
    <property type="evidence" value="ECO:0007669"/>
    <property type="project" value="TreeGrafter"/>
</dbReference>
<sequence>MAVRKSDGMDVQPSPDEVQGHRSDDLPDELPDHLFRWADAVGRRLNREMRELAPAHLAAIGGRRSRLLQMIPPGGMRVTDLAHRSGVTKQAVGQLVDTLEALSLVESGPSQADRRVRWVRRTQAGDRVVEETLALIDAAQQRLRQQVGARRYDVMVDTMRELGRDVTW</sequence>
<feature type="region of interest" description="Disordered" evidence="4">
    <location>
        <begin position="1"/>
        <end position="29"/>
    </location>
</feature>
<dbReference type="PANTHER" id="PTHR33164">
    <property type="entry name" value="TRANSCRIPTIONAL REGULATOR, MARR FAMILY"/>
    <property type="match status" value="1"/>
</dbReference>
<dbReference type="InterPro" id="IPR000835">
    <property type="entry name" value="HTH_MarR-typ"/>
</dbReference>
<name>A0A543PXP4_9MICO</name>
<evidence type="ECO:0000259" key="5">
    <source>
        <dbReference type="PROSITE" id="PS50995"/>
    </source>
</evidence>
<evidence type="ECO:0000313" key="7">
    <source>
        <dbReference type="Proteomes" id="UP000320085"/>
    </source>
</evidence>
<evidence type="ECO:0000256" key="4">
    <source>
        <dbReference type="SAM" id="MobiDB-lite"/>
    </source>
</evidence>
<dbReference type="InterPro" id="IPR023187">
    <property type="entry name" value="Tscrpt_reg_MarR-type_CS"/>
</dbReference>
<evidence type="ECO:0000256" key="1">
    <source>
        <dbReference type="ARBA" id="ARBA00023015"/>
    </source>
</evidence>
<evidence type="ECO:0000256" key="2">
    <source>
        <dbReference type="ARBA" id="ARBA00023125"/>
    </source>
</evidence>
<dbReference type="SMART" id="SM00347">
    <property type="entry name" value="HTH_MARR"/>
    <property type="match status" value="1"/>
</dbReference>